<evidence type="ECO:0000256" key="6">
    <source>
        <dbReference type="ARBA" id="ARBA00023043"/>
    </source>
</evidence>
<evidence type="ECO:0000256" key="2">
    <source>
        <dbReference type="ARBA" id="ARBA00004413"/>
    </source>
</evidence>
<feature type="transmembrane region" description="Helical" evidence="9">
    <location>
        <begin position="404"/>
        <end position="429"/>
    </location>
</feature>
<evidence type="ECO:0000256" key="8">
    <source>
        <dbReference type="PROSITE-ProRule" id="PRU00023"/>
    </source>
</evidence>
<dbReference type="Proteomes" id="UP001359559">
    <property type="component" value="Unassembled WGS sequence"/>
</dbReference>
<keyword evidence="6 8" id="KW-0040">ANK repeat</keyword>
<evidence type="ECO:0000256" key="4">
    <source>
        <dbReference type="ARBA" id="ARBA00022737"/>
    </source>
</evidence>
<evidence type="ECO:0000313" key="12">
    <source>
        <dbReference type="Proteomes" id="UP001359559"/>
    </source>
</evidence>
<evidence type="ECO:0000313" key="11">
    <source>
        <dbReference type="EMBL" id="KAK7300405.1"/>
    </source>
</evidence>
<dbReference type="Gene3D" id="1.25.40.20">
    <property type="entry name" value="Ankyrin repeat-containing domain"/>
    <property type="match status" value="2"/>
</dbReference>
<evidence type="ECO:0000256" key="7">
    <source>
        <dbReference type="ARBA" id="ARBA00023136"/>
    </source>
</evidence>
<dbReference type="InterPro" id="IPR002110">
    <property type="entry name" value="Ankyrin_rpt"/>
</dbReference>
<name>A0AAN9JJL3_CLITE</name>
<dbReference type="Pfam" id="PF00023">
    <property type="entry name" value="Ank"/>
    <property type="match status" value="1"/>
</dbReference>
<sequence length="497" mass="55957">MSGEKNIAIKIFQLLEEHNESCYNDLALASTNKADESVIYLAVQAGHKETVQLILNKCDESTTPRGLSPLVAAIKKQDQDMLKIILEKGQWIHLEDEHGRIPLHYAALWGYREGVVLLLGKCKTCSNERDGYGYLPIHLASQRGHVEVVKKLLDYCPDHTEMVDNFGRNILHIAAKYGKHEVVSYILNMERVAKMKELIISRFWSQKPNRQFEKWDEMINETDYFGNTPLHLAALGCHPKVVYALTWDKRVNLDAVNVSGETPLDIANALYYESKHGDLHVTHPERLSWTALKSAGANERSKFLLRNQEDKFSNIMQRSTKISDTELYLYSKAKTLTVPSTLILTASVAACLAVPGEAEGKANNLDNPMFHFFIFCITVSFFSSIISTIILLSARLGLLHLLALALNFLMPILGLALVTLSLAFLAGLYTVICQLPWLSTAFLAISVLLSVIVCFMYFLLFLPSVLPSPSSRLPIRYISYFAFQTIAWICERVQVTV</sequence>
<keyword evidence="7 9" id="KW-0472">Membrane</keyword>
<evidence type="ECO:0000256" key="5">
    <source>
        <dbReference type="ARBA" id="ARBA00022989"/>
    </source>
</evidence>
<evidence type="ECO:0000256" key="9">
    <source>
        <dbReference type="SAM" id="Phobius"/>
    </source>
</evidence>
<keyword evidence="4" id="KW-0677">Repeat</keyword>
<proteinExistence type="predicted"/>
<organism evidence="11 12">
    <name type="scientific">Clitoria ternatea</name>
    <name type="common">Butterfly pea</name>
    <dbReference type="NCBI Taxonomy" id="43366"/>
    <lineage>
        <taxon>Eukaryota</taxon>
        <taxon>Viridiplantae</taxon>
        <taxon>Streptophyta</taxon>
        <taxon>Embryophyta</taxon>
        <taxon>Tracheophyta</taxon>
        <taxon>Spermatophyta</taxon>
        <taxon>Magnoliopsida</taxon>
        <taxon>eudicotyledons</taxon>
        <taxon>Gunneridae</taxon>
        <taxon>Pentapetalae</taxon>
        <taxon>rosids</taxon>
        <taxon>fabids</taxon>
        <taxon>Fabales</taxon>
        <taxon>Fabaceae</taxon>
        <taxon>Papilionoideae</taxon>
        <taxon>50 kb inversion clade</taxon>
        <taxon>NPAAA clade</taxon>
        <taxon>indigoferoid/millettioid clade</taxon>
        <taxon>Phaseoleae</taxon>
        <taxon>Clitoria</taxon>
    </lineage>
</organism>
<dbReference type="InterPro" id="IPR026961">
    <property type="entry name" value="PGG_dom"/>
</dbReference>
<dbReference type="Pfam" id="PF12796">
    <property type="entry name" value="Ank_2"/>
    <property type="match status" value="2"/>
</dbReference>
<accession>A0AAN9JJL3</accession>
<reference evidence="11 12" key="1">
    <citation type="submission" date="2024-01" db="EMBL/GenBank/DDBJ databases">
        <title>The genomes of 5 underutilized Papilionoideae crops provide insights into root nodulation and disease resistance.</title>
        <authorList>
            <person name="Yuan L."/>
        </authorList>
    </citation>
    <scope>NUCLEOTIDE SEQUENCE [LARGE SCALE GENOMIC DNA]</scope>
    <source>
        <strain evidence="11">LY-2023</strain>
        <tissue evidence="11">Leaf</tissue>
    </source>
</reference>
<feature type="repeat" description="ANK" evidence="8">
    <location>
        <begin position="65"/>
        <end position="97"/>
    </location>
</feature>
<evidence type="ECO:0000259" key="10">
    <source>
        <dbReference type="Pfam" id="PF13962"/>
    </source>
</evidence>
<dbReference type="Pfam" id="PF13962">
    <property type="entry name" value="PGG"/>
    <property type="match status" value="1"/>
</dbReference>
<protein>
    <recommendedName>
        <fullName evidence="10">PGG domain-containing protein</fullName>
    </recommendedName>
</protein>
<dbReference type="PANTHER" id="PTHR24186:SF46">
    <property type="entry name" value="PROTEIN ACCELERATED CELL DEATH 6-LIKE"/>
    <property type="match status" value="1"/>
</dbReference>
<keyword evidence="3 9" id="KW-0812">Transmembrane</keyword>
<feature type="transmembrane region" description="Helical" evidence="9">
    <location>
        <begin position="441"/>
        <end position="462"/>
    </location>
</feature>
<dbReference type="EMBL" id="JAYKXN010000003">
    <property type="protein sequence ID" value="KAK7300405.1"/>
    <property type="molecule type" value="Genomic_DNA"/>
</dbReference>
<feature type="transmembrane region" description="Helical" evidence="9">
    <location>
        <begin position="368"/>
        <end position="392"/>
    </location>
</feature>
<dbReference type="PANTHER" id="PTHR24186">
    <property type="entry name" value="PROTEIN PHOSPHATASE 1 REGULATORY SUBUNIT"/>
    <property type="match status" value="1"/>
</dbReference>
<keyword evidence="5 9" id="KW-1133">Transmembrane helix</keyword>
<dbReference type="SUPFAM" id="SSF48403">
    <property type="entry name" value="Ankyrin repeat"/>
    <property type="match status" value="1"/>
</dbReference>
<feature type="transmembrane region" description="Helical" evidence="9">
    <location>
        <begin position="336"/>
        <end position="356"/>
    </location>
</feature>
<dbReference type="PROSITE" id="PS50088">
    <property type="entry name" value="ANK_REPEAT"/>
    <property type="match status" value="2"/>
</dbReference>
<dbReference type="InterPro" id="IPR036770">
    <property type="entry name" value="Ankyrin_rpt-contain_sf"/>
</dbReference>
<keyword evidence="12" id="KW-1185">Reference proteome</keyword>
<comment type="caution">
    <text evidence="11">The sequence shown here is derived from an EMBL/GenBank/DDBJ whole genome shotgun (WGS) entry which is preliminary data.</text>
</comment>
<evidence type="ECO:0000256" key="3">
    <source>
        <dbReference type="ARBA" id="ARBA00022692"/>
    </source>
</evidence>
<feature type="domain" description="PGG" evidence="10">
    <location>
        <begin position="331"/>
        <end position="431"/>
    </location>
</feature>
<evidence type="ECO:0000256" key="1">
    <source>
        <dbReference type="ARBA" id="ARBA00004141"/>
    </source>
</evidence>
<comment type="subcellular location">
    <subcellularLocation>
        <location evidence="2">Cell membrane</location>
        <topology evidence="2">Peripheral membrane protein</topology>
        <orientation evidence="2">Cytoplasmic side</orientation>
    </subcellularLocation>
    <subcellularLocation>
        <location evidence="1">Membrane</location>
        <topology evidence="1">Multi-pass membrane protein</topology>
    </subcellularLocation>
</comment>
<feature type="repeat" description="ANK" evidence="8">
    <location>
        <begin position="132"/>
        <end position="154"/>
    </location>
</feature>
<dbReference type="AlphaFoldDB" id="A0AAN9JJL3"/>
<dbReference type="GO" id="GO:0005886">
    <property type="term" value="C:plasma membrane"/>
    <property type="evidence" value="ECO:0007669"/>
    <property type="project" value="UniProtKB-SubCell"/>
</dbReference>
<gene>
    <name evidence="11" type="ORF">RJT34_11249</name>
</gene>
<dbReference type="PROSITE" id="PS50297">
    <property type="entry name" value="ANK_REP_REGION"/>
    <property type="match status" value="1"/>
</dbReference>
<dbReference type="SMART" id="SM00248">
    <property type="entry name" value="ANK"/>
    <property type="match status" value="6"/>
</dbReference>